<keyword evidence="2" id="KW-0732">Signal</keyword>
<proteinExistence type="predicted"/>
<protein>
    <recommendedName>
        <fullName evidence="5">Secreted protein</fullName>
    </recommendedName>
</protein>
<sequence>MAVLPLLFSHFSSSTLLLLSSSDCLLAWSFSCLSYKHLCYEHRLPLDPGAAGSPRCQRRIRAASGGPRRAPSSPQARAARRSRSPVFRRRSRPSDAASGLIRVGGPFTAGRAPARKSPAFQGGSGLRLRSLQLLQDLPVSVRNGSPMPSQAPPLCGCGMPRG</sequence>
<dbReference type="AlphaFoldDB" id="A0AAV7RN33"/>
<dbReference type="Proteomes" id="UP001066276">
    <property type="component" value="Chromosome 5"/>
</dbReference>
<feature type="region of interest" description="Disordered" evidence="1">
    <location>
        <begin position="141"/>
        <end position="162"/>
    </location>
</feature>
<feature type="signal peptide" evidence="2">
    <location>
        <begin position="1"/>
        <end position="27"/>
    </location>
</feature>
<feature type="region of interest" description="Disordered" evidence="1">
    <location>
        <begin position="51"/>
        <end position="102"/>
    </location>
</feature>
<gene>
    <name evidence="3" type="ORF">NDU88_005793</name>
</gene>
<evidence type="ECO:0008006" key="5">
    <source>
        <dbReference type="Google" id="ProtNLM"/>
    </source>
</evidence>
<evidence type="ECO:0000313" key="3">
    <source>
        <dbReference type="EMBL" id="KAJ1153026.1"/>
    </source>
</evidence>
<evidence type="ECO:0000256" key="2">
    <source>
        <dbReference type="SAM" id="SignalP"/>
    </source>
</evidence>
<evidence type="ECO:0000313" key="4">
    <source>
        <dbReference type="Proteomes" id="UP001066276"/>
    </source>
</evidence>
<comment type="caution">
    <text evidence="3">The sequence shown here is derived from an EMBL/GenBank/DDBJ whole genome shotgun (WGS) entry which is preliminary data.</text>
</comment>
<feature type="chain" id="PRO_5043653160" description="Secreted protein" evidence="2">
    <location>
        <begin position="28"/>
        <end position="162"/>
    </location>
</feature>
<accession>A0AAV7RN33</accession>
<name>A0AAV7RN33_PLEWA</name>
<keyword evidence="4" id="KW-1185">Reference proteome</keyword>
<feature type="compositionally biased region" description="Basic residues" evidence="1">
    <location>
        <begin position="78"/>
        <end position="91"/>
    </location>
</feature>
<reference evidence="3" key="1">
    <citation type="journal article" date="2022" name="bioRxiv">
        <title>Sequencing and chromosome-scale assembly of the giantPleurodeles waltlgenome.</title>
        <authorList>
            <person name="Brown T."/>
            <person name="Elewa A."/>
            <person name="Iarovenko S."/>
            <person name="Subramanian E."/>
            <person name="Araus A.J."/>
            <person name="Petzold A."/>
            <person name="Susuki M."/>
            <person name="Suzuki K.-i.T."/>
            <person name="Hayashi T."/>
            <person name="Toyoda A."/>
            <person name="Oliveira C."/>
            <person name="Osipova E."/>
            <person name="Leigh N.D."/>
            <person name="Simon A."/>
            <person name="Yun M.H."/>
        </authorList>
    </citation>
    <scope>NUCLEOTIDE SEQUENCE</scope>
    <source>
        <strain evidence="3">20211129_DDA</strain>
        <tissue evidence="3">Liver</tissue>
    </source>
</reference>
<organism evidence="3 4">
    <name type="scientific">Pleurodeles waltl</name>
    <name type="common">Iberian ribbed newt</name>
    <dbReference type="NCBI Taxonomy" id="8319"/>
    <lineage>
        <taxon>Eukaryota</taxon>
        <taxon>Metazoa</taxon>
        <taxon>Chordata</taxon>
        <taxon>Craniata</taxon>
        <taxon>Vertebrata</taxon>
        <taxon>Euteleostomi</taxon>
        <taxon>Amphibia</taxon>
        <taxon>Batrachia</taxon>
        <taxon>Caudata</taxon>
        <taxon>Salamandroidea</taxon>
        <taxon>Salamandridae</taxon>
        <taxon>Pleurodelinae</taxon>
        <taxon>Pleurodeles</taxon>
    </lineage>
</organism>
<evidence type="ECO:0000256" key="1">
    <source>
        <dbReference type="SAM" id="MobiDB-lite"/>
    </source>
</evidence>
<dbReference type="EMBL" id="JANPWB010000009">
    <property type="protein sequence ID" value="KAJ1153026.1"/>
    <property type="molecule type" value="Genomic_DNA"/>
</dbReference>
<feature type="compositionally biased region" description="Low complexity" evidence="1">
    <location>
        <begin position="67"/>
        <end position="77"/>
    </location>
</feature>